<proteinExistence type="inferred from homology"/>
<dbReference type="GO" id="GO:0006508">
    <property type="term" value="P:proteolysis"/>
    <property type="evidence" value="ECO:0007669"/>
    <property type="project" value="UniProtKB-KW"/>
</dbReference>
<keyword evidence="6 9" id="KW-0378">Hydrolase</keyword>
<evidence type="ECO:0000256" key="8">
    <source>
        <dbReference type="ARBA" id="ARBA00023136"/>
    </source>
</evidence>
<reference evidence="11 12" key="1">
    <citation type="journal article" date="2016" name="Nat. Commun.">
        <title>Thousands of microbial genomes shed light on interconnected biogeochemical processes in an aquifer system.</title>
        <authorList>
            <person name="Anantharaman K."/>
            <person name="Brown C.T."/>
            <person name="Hug L.A."/>
            <person name="Sharon I."/>
            <person name="Castelle C.J."/>
            <person name="Probst A.J."/>
            <person name="Thomas B.C."/>
            <person name="Singh A."/>
            <person name="Wilkins M.J."/>
            <person name="Karaoz U."/>
            <person name="Brodie E.L."/>
            <person name="Williams K.H."/>
            <person name="Hubbard S.S."/>
            <person name="Banfield J.F."/>
        </authorList>
    </citation>
    <scope>NUCLEOTIDE SEQUENCE [LARGE SCALE GENOMIC DNA]</scope>
</reference>
<name>A0A1F4XIQ7_9BACT</name>
<dbReference type="PRINTS" id="PR00781">
    <property type="entry name" value="LIPOSIGPTASE"/>
</dbReference>
<organism evidence="11 12">
    <name type="scientific">Candidatus Abawacabacteria bacterium RBG_16_42_10</name>
    <dbReference type="NCBI Taxonomy" id="1817814"/>
    <lineage>
        <taxon>Bacteria</taxon>
        <taxon>Candidatus Abawacaibacteriota</taxon>
    </lineage>
</organism>
<evidence type="ECO:0000256" key="2">
    <source>
        <dbReference type="ARBA" id="ARBA00022475"/>
    </source>
</evidence>
<keyword evidence="2 9" id="KW-1003">Cell membrane</keyword>
<dbReference type="Proteomes" id="UP000177614">
    <property type="component" value="Unassembled WGS sequence"/>
</dbReference>
<evidence type="ECO:0000256" key="1">
    <source>
        <dbReference type="ARBA" id="ARBA00006139"/>
    </source>
</evidence>
<dbReference type="HAMAP" id="MF_00161">
    <property type="entry name" value="LspA"/>
    <property type="match status" value="1"/>
</dbReference>
<keyword evidence="5 9" id="KW-0064">Aspartyl protease</keyword>
<dbReference type="PANTHER" id="PTHR33695:SF1">
    <property type="entry name" value="LIPOPROTEIN SIGNAL PEPTIDASE"/>
    <property type="match status" value="1"/>
</dbReference>
<evidence type="ECO:0000256" key="5">
    <source>
        <dbReference type="ARBA" id="ARBA00022750"/>
    </source>
</evidence>
<dbReference type="EC" id="3.4.23.36" evidence="9"/>
<feature type="active site" evidence="9">
    <location>
        <position position="104"/>
    </location>
</feature>
<feature type="active site" evidence="9">
    <location>
        <position position="118"/>
    </location>
</feature>
<keyword evidence="4 9" id="KW-0812">Transmembrane</keyword>
<comment type="similarity">
    <text evidence="1 9 10">Belongs to the peptidase A8 family.</text>
</comment>
<sequence>MLSLHKHRLVFVVTGLIIVLDQISKYLVVSNNLFYTLNSGIAFSIPLANIAAFVIGVVIVMVLFFYGDKLVDGQSKIHAAALGFVMGGSIGNLLDRLRLDAVIDFIKLPYWPAFNVADGAIVVGIFLFLFCYTPQA</sequence>
<dbReference type="STRING" id="1817814.A2V81_01120"/>
<dbReference type="UniPathway" id="UPA00665"/>
<evidence type="ECO:0000313" key="11">
    <source>
        <dbReference type="EMBL" id="OGC81470.1"/>
    </source>
</evidence>
<comment type="subcellular location">
    <subcellularLocation>
        <location evidence="9">Cell membrane</location>
        <topology evidence="9">Multi-pass membrane protein</topology>
    </subcellularLocation>
</comment>
<comment type="catalytic activity">
    <reaction evidence="9">
        <text>Release of signal peptides from bacterial membrane prolipoproteins. Hydrolyzes -Xaa-Yaa-Zaa-|-(S,diacylglyceryl)Cys-, in which Xaa is hydrophobic (preferably Leu), and Yaa (Ala or Ser) and Zaa (Gly or Ala) have small, neutral side chains.</text>
        <dbReference type="EC" id="3.4.23.36"/>
    </reaction>
</comment>
<comment type="caution">
    <text evidence="9">Lacks conserved residue(s) required for the propagation of feature annotation.</text>
</comment>
<evidence type="ECO:0000256" key="7">
    <source>
        <dbReference type="ARBA" id="ARBA00022989"/>
    </source>
</evidence>
<feature type="transmembrane region" description="Helical" evidence="9">
    <location>
        <begin position="114"/>
        <end position="132"/>
    </location>
</feature>
<evidence type="ECO:0000256" key="4">
    <source>
        <dbReference type="ARBA" id="ARBA00022692"/>
    </source>
</evidence>
<dbReference type="Pfam" id="PF01252">
    <property type="entry name" value="Peptidase_A8"/>
    <property type="match status" value="1"/>
</dbReference>
<evidence type="ECO:0000256" key="10">
    <source>
        <dbReference type="RuleBase" id="RU004181"/>
    </source>
</evidence>
<feature type="transmembrane region" description="Helical" evidence="9">
    <location>
        <begin position="41"/>
        <end position="65"/>
    </location>
</feature>
<dbReference type="GO" id="GO:0005886">
    <property type="term" value="C:plasma membrane"/>
    <property type="evidence" value="ECO:0007669"/>
    <property type="project" value="UniProtKB-SubCell"/>
</dbReference>
<evidence type="ECO:0000256" key="6">
    <source>
        <dbReference type="ARBA" id="ARBA00022801"/>
    </source>
</evidence>
<dbReference type="PROSITE" id="PS00855">
    <property type="entry name" value="SPASE_II"/>
    <property type="match status" value="1"/>
</dbReference>
<gene>
    <name evidence="9" type="primary">lspA</name>
    <name evidence="11" type="ORF">A2V81_01120</name>
</gene>
<comment type="caution">
    <text evidence="11">The sequence shown here is derived from an EMBL/GenBank/DDBJ whole genome shotgun (WGS) entry which is preliminary data.</text>
</comment>
<comment type="pathway">
    <text evidence="9">Protein modification; lipoprotein biosynthesis (signal peptide cleavage).</text>
</comment>
<dbReference type="PANTHER" id="PTHR33695">
    <property type="entry name" value="LIPOPROTEIN SIGNAL PEPTIDASE"/>
    <property type="match status" value="1"/>
</dbReference>
<accession>A0A1F4XIQ7</accession>
<feature type="transmembrane region" description="Helical" evidence="9">
    <location>
        <begin position="77"/>
        <end position="94"/>
    </location>
</feature>
<keyword evidence="3 9" id="KW-0645">Protease</keyword>
<evidence type="ECO:0000256" key="9">
    <source>
        <dbReference type="HAMAP-Rule" id="MF_00161"/>
    </source>
</evidence>
<evidence type="ECO:0000313" key="12">
    <source>
        <dbReference type="Proteomes" id="UP000177614"/>
    </source>
</evidence>
<dbReference type="GO" id="GO:0004190">
    <property type="term" value="F:aspartic-type endopeptidase activity"/>
    <property type="evidence" value="ECO:0007669"/>
    <property type="project" value="UniProtKB-UniRule"/>
</dbReference>
<dbReference type="AlphaFoldDB" id="A0A1F4XIQ7"/>
<evidence type="ECO:0000256" key="3">
    <source>
        <dbReference type="ARBA" id="ARBA00022670"/>
    </source>
</evidence>
<keyword evidence="8 9" id="KW-0472">Membrane</keyword>
<keyword evidence="7 9" id="KW-1133">Transmembrane helix</keyword>
<protein>
    <recommendedName>
        <fullName evidence="9">Lipoprotein signal peptidase</fullName>
        <ecNumber evidence="9">3.4.23.36</ecNumber>
    </recommendedName>
    <alternativeName>
        <fullName evidence="9">Prolipoprotein signal peptidase</fullName>
    </alternativeName>
    <alternativeName>
        <fullName evidence="9">Signal peptidase II</fullName>
        <shortName evidence="9">SPase II</shortName>
    </alternativeName>
</protein>
<comment type="function">
    <text evidence="9">This protein specifically catalyzes the removal of signal peptides from prolipoproteins.</text>
</comment>
<dbReference type="InterPro" id="IPR001872">
    <property type="entry name" value="Peptidase_A8"/>
</dbReference>
<dbReference type="EMBL" id="MEWR01000026">
    <property type="protein sequence ID" value="OGC81470.1"/>
    <property type="molecule type" value="Genomic_DNA"/>
</dbReference>